<keyword evidence="2" id="KW-0547">Nucleotide-binding</keyword>
<dbReference type="PROSITE" id="PS50893">
    <property type="entry name" value="ABC_TRANSPORTER_2"/>
    <property type="match status" value="1"/>
</dbReference>
<dbReference type="SMART" id="SM00382">
    <property type="entry name" value="AAA"/>
    <property type="match status" value="1"/>
</dbReference>
<dbReference type="GO" id="GO:0005524">
    <property type="term" value="F:ATP binding"/>
    <property type="evidence" value="ECO:0007669"/>
    <property type="project" value="UniProtKB-KW"/>
</dbReference>
<protein>
    <submittedName>
        <fullName evidence="5">ABC transporter ATP-binding protein</fullName>
    </submittedName>
</protein>
<dbReference type="InterPro" id="IPR003439">
    <property type="entry name" value="ABC_transporter-like_ATP-bd"/>
</dbReference>
<dbReference type="SUPFAM" id="SSF52540">
    <property type="entry name" value="P-loop containing nucleoside triphosphate hydrolases"/>
    <property type="match status" value="1"/>
</dbReference>
<evidence type="ECO:0000256" key="1">
    <source>
        <dbReference type="ARBA" id="ARBA00022448"/>
    </source>
</evidence>
<organism evidence="5 6">
    <name type="scientific">Saccharopolyspora montiporae</name>
    <dbReference type="NCBI Taxonomy" id="2781240"/>
    <lineage>
        <taxon>Bacteria</taxon>
        <taxon>Bacillati</taxon>
        <taxon>Actinomycetota</taxon>
        <taxon>Actinomycetes</taxon>
        <taxon>Pseudonocardiales</taxon>
        <taxon>Pseudonocardiaceae</taxon>
        <taxon>Saccharopolyspora</taxon>
    </lineage>
</organism>
<dbReference type="Gene3D" id="3.40.50.300">
    <property type="entry name" value="P-loop containing nucleotide triphosphate hydrolases"/>
    <property type="match status" value="1"/>
</dbReference>
<reference evidence="5" key="1">
    <citation type="submission" date="2020-10" db="EMBL/GenBank/DDBJ databases">
        <title>Diversity and distribution of actinomycetes associated with coral in the coast of Hainan.</title>
        <authorList>
            <person name="Li F."/>
        </authorList>
    </citation>
    <scope>NUCLEOTIDE SEQUENCE</scope>
    <source>
        <strain evidence="5">HNM0983</strain>
    </source>
</reference>
<dbReference type="InterPro" id="IPR027417">
    <property type="entry name" value="P-loop_NTPase"/>
</dbReference>
<dbReference type="EMBL" id="JADEYC010000002">
    <property type="protein sequence ID" value="MBE9373124.1"/>
    <property type="molecule type" value="Genomic_DNA"/>
</dbReference>
<dbReference type="Proteomes" id="UP000598360">
    <property type="component" value="Unassembled WGS sequence"/>
</dbReference>
<dbReference type="PANTHER" id="PTHR42794:SF2">
    <property type="entry name" value="ABC TRANSPORTER ATP-BINDING PROTEIN"/>
    <property type="match status" value="1"/>
</dbReference>
<dbReference type="PANTHER" id="PTHR42794">
    <property type="entry name" value="HEMIN IMPORT ATP-BINDING PROTEIN HMUV"/>
    <property type="match status" value="1"/>
</dbReference>
<dbReference type="GO" id="GO:0016887">
    <property type="term" value="F:ATP hydrolysis activity"/>
    <property type="evidence" value="ECO:0007669"/>
    <property type="project" value="InterPro"/>
</dbReference>
<dbReference type="InterPro" id="IPR003593">
    <property type="entry name" value="AAA+_ATPase"/>
</dbReference>
<evidence type="ECO:0000313" key="5">
    <source>
        <dbReference type="EMBL" id="MBE9373124.1"/>
    </source>
</evidence>
<feature type="domain" description="ABC transporter" evidence="4">
    <location>
        <begin position="3"/>
        <end position="235"/>
    </location>
</feature>
<keyword evidence="3 5" id="KW-0067">ATP-binding</keyword>
<accession>A0A929B4P1</accession>
<sequence>MSIEAREVSWRAGGKLVVDRVDLHVSPGSTLGLLGPNGSGKSSLLRLLAGLRRPESGSVLVEDTDIGSWHSSDLAKQIAVVEQESSTELDVTVRDVVLLGRTPHRNGWGRPRAHDEAAVAEALDHARLTDLAERGWHSLSGGERQRTQIARALAQQPSELLLDEPTNHLDIAHQLELLALIRRLPVTSIVALHDLNLAAAFCDRVLVLSAGRVVEAGEPAEVLTPELVGDVYGVSCEVTKVPPEGRAHIRFLPERIR</sequence>
<gene>
    <name evidence="5" type="ORF">IQ251_01550</name>
</gene>
<dbReference type="RefSeq" id="WP_193926566.1">
    <property type="nucleotide sequence ID" value="NZ_JADEYC010000002.1"/>
</dbReference>
<dbReference type="Pfam" id="PF00005">
    <property type="entry name" value="ABC_tran"/>
    <property type="match status" value="1"/>
</dbReference>
<proteinExistence type="predicted"/>
<evidence type="ECO:0000256" key="3">
    <source>
        <dbReference type="ARBA" id="ARBA00022840"/>
    </source>
</evidence>
<comment type="caution">
    <text evidence="5">The sequence shown here is derived from an EMBL/GenBank/DDBJ whole genome shotgun (WGS) entry which is preliminary data.</text>
</comment>
<dbReference type="AlphaFoldDB" id="A0A929B4P1"/>
<evidence type="ECO:0000256" key="2">
    <source>
        <dbReference type="ARBA" id="ARBA00022741"/>
    </source>
</evidence>
<dbReference type="FunFam" id="3.40.50.300:FF:000134">
    <property type="entry name" value="Iron-enterobactin ABC transporter ATP-binding protein"/>
    <property type="match status" value="1"/>
</dbReference>
<evidence type="ECO:0000313" key="6">
    <source>
        <dbReference type="Proteomes" id="UP000598360"/>
    </source>
</evidence>
<name>A0A929B4P1_9PSEU</name>
<keyword evidence="6" id="KW-1185">Reference proteome</keyword>
<dbReference type="CDD" id="cd03214">
    <property type="entry name" value="ABC_Iron-Siderophores_B12_Hemin"/>
    <property type="match status" value="1"/>
</dbReference>
<evidence type="ECO:0000259" key="4">
    <source>
        <dbReference type="PROSITE" id="PS50893"/>
    </source>
</evidence>
<keyword evidence="1" id="KW-0813">Transport</keyword>